<dbReference type="EMBL" id="JABANO010029976">
    <property type="protein sequence ID" value="KAF4712654.1"/>
    <property type="molecule type" value="Genomic_DNA"/>
</dbReference>
<evidence type="ECO:0000313" key="2">
    <source>
        <dbReference type="EMBL" id="KAF4712654.1"/>
    </source>
</evidence>
<reference evidence="2 3" key="1">
    <citation type="submission" date="2020-04" db="EMBL/GenBank/DDBJ databases">
        <title>Perkinsus olseni comparative genomics.</title>
        <authorList>
            <person name="Bogema D.R."/>
        </authorList>
    </citation>
    <scope>NUCLEOTIDE SEQUENCE [LARGE SCALE GENOMIC DNA]</scope>
    <source>
        <strain evidence="2 3">ATCC PRA-207</strain>
    </source>
</reference>
<dbReference type="Proteomes" id="UP000553632">
    <property type="component" value="Unassembled WGS sequence"/>
</dbReference>
<sequence>SKRAMENATLLSEINDTRVQKKNLEDEVKSLQVELRELRGKEPQRGSEGKAKARPQEKGTADGGAARLPRIDRRGKQRSEEKKGMQHLRMTIEQKSEMIRMQKLEISMLQEQ</sequence>
<proteinExistence type="predicted"/>
<feature type="compositionally biased region" description="Basic and acidic residues" evidence="1">
    <location>
        <begin position="69"/>
        <end position="96"/>
    </location>
</feature>
<feature type="compositionally biased region" description="Basic and acidic residues" evidence="1">
    <location>
        <begin position="35"/>
        <end position="60"/>
    </location>
</feature>
<accession>A0A7J6QVY6</accession>
<protein>
    <submittedName>
        <fullName evidence="2">Uncharacterized protein</fullName>
    </submittedName>
</protein>
<feature type="non-terminal residue" evidence="2">
    <location>
        <position position="1"/>
    </location>
</feature>
<dbReference type="AlphaFoldDB" id="A0A7J6QVY6"/>
<feature type="non-terminal residue" evidence="2">
    <location>
        <position position="112"/>
    </location>
</feature>
<gene>
    <name evidence="2" type="ORF">FOZ63_021579</name>
</gene>
<organism evidence="2 3">
    <name type="scientific">Perkinsus olseni</name>
    <name type="common">Perkinsus atlanticus</name>
    <dbReference type="NCBI Taxonomy" id="32597"/>
    <lineage>
        <taxon>Eukaryota</taxon>
        <taxon>Sar</taxon>
        <taxon>Alveolata</taxon>
        <taxon>Perkinsozoa</taxon>
        <taxon>Perkinsea</taxon>
        <taxon>Perkinsida</taxon>
        <taxon>Perkinsidae</taxon>
        <taxon>Perkinsus</taxon>
    </lineage>
</organism>
<evidence type="ECO:0000313" key="3">
    <source>
        <dbReference type="Proteomes" id="UP000553632"/>
    </source>
</evidence>
<name>A0A7J6QVY6_PEROL</name>
<keyword evidence="3" id="KW-1185">Reference proteome</keyword>
<comment type="caution">
    <text evidence="2">The sequence shown here is derived from an EMBL/GenBank/DDBJ whole genome shotgun (WGS) entry which is preliminary data.</text>
</comment>
<evidence type="ECO:0000256" key="1">
    <source>
        <dbReference type="SAM" id="MobiDB-lite"/>
    </source>
</evidence>
<feature type="region of interest" description="Disordered" evidence="1">
    <location>
        <begin position="35"/>
        <end position="96"/>
    </location>
</feature>